<dbReference type="AlphaFoldDB" id="A0A9P0ALI6"/>
<dbReference type="PANTHER" id="PTHR48043:SF145">
    <property type="entry name" value="FI06409P-RELATED"/>
    <property type="match status" value="1"/>
</dbReference>
<dbReference type="Gene3D" id="3.40.50.2000">
    <property type="entry name" value="Glycogen Phosphorylase B"/>
    <property type="match status" value="2"/>
</dbReference>
<dbReference type="EC" id="2.4.1.17" evidence="12"/>
<evidence type="ECO:0000256" key="9">
    <source>
        <dbReference type="ARBA" id="ARBA00023180"/>
    </source>
</evidence>
<organism evidence="13 14">
    <name type="scientific">Bemisia tabaci</name>
    <name type="common">Sweetpotato whitefly</name>
    <name type="synonym">Aleurodes tabaci</name>
    <dbReference type="NCBI Taxonomy" id="7038"/>
    <lineage>
        <taxon>Eukaryota</taxon>
        <taxon>Metazoa</taxon>
        <taxon>Ecdysozoa</taxon>
        <taxon>Arthropoda</taxon>
        <taxon>Hexapoda</taxon>
        <taxon>Insecta</taxon>
        <taxon>Pterygota</taxon>
        <taxon>Neoptera</taxon>
        <taxon>Paraneoptera</taxon>
        <taxon>Hemiptera</taxon>
        <taxon>Sternorrhyncha</taxon>
        <taxon>Aleyrodoidea</taxon>
        <taxon>Aleyrodidae</taxon>
        <taxon>Aleyrodinae</taxon>
        <taxon>Bemisia</taxon>
    </lineage>
</organism>
<evidence type="ECO:0000256" key="5">
    <source>
        <dbReference type="ARBA" id="ARBA00022692"/>
    </source>
</evidence>
<dbReference type="GO" id="GO:0005783">
    <property type="term" value="C:endoplasmic reticulum"/>
    <property type="evidence" value="ECO:0007669"/>
    <property type="project" value="UniProtKB-SubCell"/>
</dbReference>
<sequence length="435" mass="49074">MWLRLGFLVLLCGSVIESSNILVLFPSLASGQQMPVTALVEALLEKGHQVTLIGQSTLEDQHANYSYAKLPSEYYSPYDVNPALGVDLQRPVTKWELLSLVPNYVRYVESLLASDRFQRIRREIRSQNMTFDSVIVDANYATHLSIAADLLAGPGRRPVIALSTLPSPWLFDEHLGSFNHLSFSPSILSPYTDRMNVFQKIENWLSHTYIKYRVKSIITSSAVEHFRSELGEKTSEVVDASWERVDLLLVASNSIYNYPRLYGPNVVEVGPLHIQGTPQKLSQSVKTFLDGAEMGVIYFSLGSHIRAKSLTDYVIANFLRVFTELPRGYRVLWKWESDDPIPGHPDYILTQKWIQQQSVLAHPKVKVFITHGGLQSFQEAVHFGVPLIGIPWFADQEMTVQKIIDAGVGVKLEHSTLTSYESIRDVVHGFLADEK</sequence>
<dbReference type="GO" id="GO:0016020">
    <property type="term" value="C:membrane"/>
    <property type="evidence" value="ECO:0007669"/>
    <property type="project" value="UniProtKB-SubCell"/>
</dbReference>
<keyword evidence="4 11" id="KW-0808">Transferase</keyword>
<keyword evidence="5" id="KW-0812">Transmembrane</keyword>
<evidence type="ECO:0000313" key="14">
    <source>
        <dbReference type="Proteomes" id="UP001152759"/>
    </source>
</evidence>
<evidence type="ECO:0000313" key="13">
    <source>
        <dbReference type="EMBL" id="CAH0395798.1"/>
    </source>
</evidence>
<dbReference type="CDD" id="cd03784">
    <property type="entry name" value="GT1_Gtf-like"/>
    <property type="match status" value="1"/>
</dbReference>
<dbReference type="Proteomes" id="UP001152759">
    <property type="component" value="Chromosome 9"/>
</dbReference>
<evidence type="ECO:0000256" key="1">
    <source>
        <dbReference type="ARBA" id="ARBA00004240"/>
    </source>
</evidence>
<keyword evidence="9" id="KW-0325">Glycoprotein</keyword>
<dbReference type="SUPFAM" id="SSF53756">
    <property type="entry name" value="UDP-Glycosyltransferase/glycogen phosphorylase"/>
    <property type="match status" value="1"/>
</dbReference>
<dbReference type="InterPro" id="IPR050271">
    <property type="entry name" value="UDP-glycosyltransferase"/>
</dbReference>
<evidence type="ECO:0000256" key="8">
    <source>
        <dbReference type="ARBA" id="ARBA00023136"/>
    </source>
</evidence>
<name>A0A9P0ALI6_BEMTA</name>
<comment type="similarity">
    <text evidence="2 11">Belongs to the UDP-glycosyltransferase family.</text>
</comment>
<dbReference type="PROSITE" id="PS00375">
    <property type="entry name" value="UDPGT"/>
    <property type="match status" value="1"/>
</dbReference>
<feature type="chain" id="PRO_5040533141" description="UDP-glucuronosyltransferase" evidence="12">
    <location>
        <begin position="19"/>
        <end position="435"/>
    </location>
</feature>
<evidence type="ECO:0000256" key="12">
    <source>
        <dbReference type="RuleBase" id="RU362059"/>
    </source>
</evidence>
<proteinExistence type="inferred from homology"/>
<dbReference type="Pfam" id="PF00201">
    <property type="entry name" value="UDPGT"/>
    <property type="match status" value="1"/>
</dbReference>
<evidence type="ECO:0000256" key="2">
    <source>
        <dbReference type="ARBA" id="ARBA00009995"/>
    </source>
</evidence>
<keyword evidence="12" id="KW-0732">Signal</keyword>
<keyword evidence="3 11" id="KW-0328">Glycosyltransferase</keyword>
<protein>
    <recommendedName>
        <fullName evidence="12">UDP-glucuronosyltransferase</fullName>
        <ecNumber evidence="12">2.4.1.17</ecNumber>
    </recommendedName>
</protein>
<keyword evidence="7" id="KW-1133">Transmembrane helix</keyword>
<keyword evidence="14" id="KW-1185">Reference proteome</keyword>
<dbReference type="InterPro" id="IPR002213">
    <property type="entry name" value="UDP_glucos_trans"/>
</dbReference>
<gene>
    <name evidence="13" type="ORF">BEMITA_LOCUS13940</name>
</gene>
<comment type="subcellular location">
    <subcellularLocation>
        <location evidence="10">Endomembrane system</location>
        <topology evidence="10">Single-pass type I membrane protein</topology>
    </subcellularLocation>
    <subcellularLocation>
        <location evidence="1">Endoplasmic reticulum</location>
    </subcellularLocation>
    <subcellularLocation>
        <location evidence="12">Membrane</location>
        <topology evidence="12">Single-pass membrane protein</topology>
    </subcellularLocation>
</comment>
<comment type="catalytic activity">
    <reaction evidence="12">
        <text>glucuronate acceptor + UDP-alpha-D-glucuronate = acceptor beta-D-glucuronoside + UDP + H(+)</text>
        <dbReference type="Rhea" id="RHEA:21032"/>
        <dbReference type="ChEBI" id="CHEBI:15378"/>
        <dbReference type="ChEBI" id="CHEBI:58052"/>
        <dbReference type="ChEBI" id="CHEBI:58223"/>
        <dbReference type="ChEBI" id="CHEBI:132367"/>
        <dbReference type="ChEBI" id="CHEBI:132368"/>
        <dbReference type="EC" id="2.4.1.17"/>
    </reaction>
</comment>
<evidence type="ECO:0000256" key="3">
    <source>
        <dbReference type="ARBA" id="ARBA00022676"/>
    </source>
</evidence>
<evidence type="ECO:0000256" key="7">
    <source>
        <dbReference type="ARBA" id="ARBA00022989"/>
    </source>
</evidence>
<evidence type="ECO:0000256" key="11">
    <source>
        <dbReference type="RuleBase" id="RU003718"/>
    </source>
</evidence>
<accession>A0A9P0ALI6</accession>
<dbReference type="EMBL" id="OU963870">
    <property type="protein sequence ID" value="CAH0395798.1"/>
    <property type="molecule type" value="Genomic_DNA"/>
</dbReference>
<feature type="signal peptide" evidence="12">
    <location>
        <begin position="1"/>
        <end position="18"/>
    </location>
</feature>
<evidence type="ECO:0000256" key="4">
    <source>
        <dbReference type="ARBA" id="ARBA00022679"/>
    </source>
</evidence>
<evidence type="ECO:0000256" key="6">
    <source>
        <dbReference type="ARBA" id="ARBA00022824"/>
    </source>
</evidence>
<keyword evidence="8" id="KW-0472">Membrane</keyword>
<evidence type="ECO:0000256" key="10">
    <source>
        <dbReference type="ARBA" id="ARBA00046288"/>
    </source>
</evidence>
<reference evidence="13" key="1">
    <citation type="submission" date="2021-12" db="EMBL/GenBank/DDBJ databases">
        <authorList>
            <person name="King R."/>
        </authorList>
    </citation>
    <scope>NUCLEOTIDE SEQUENCE</scope>
</reference>
<keyword evidence="6" id="KW-0256">Endoplasmic reticulum</keyword>
<dbReference type="PANTHER" id="PTHR48043">
    <property type="entry name" value="EG:EG0003.4 PROTEIN-RELATED"/>
    <property type="match status" value="1"/>
</dbReference>
<dbReference type="InterPro" id="IPR035595">
    <property type="entry name" value="UDP_glycos_trans_CS"/>
</dbReference>
<dbReference type="FunFam" id="3.40.50.2000:FF:000050">
    <property type="entry name" value="UDP-glucuronosyltransferase"/>
    <property type="match status" value="1"/>
</dbReference>
<dbReference type="GO" id="GO:0015020">
    <property type="term" value="F:glucuronosyltransferase activity"/>
    <property type="evidence" value="ECO:0007669"/>
    <property type="project" value="UniProtKB-EC"/>
</dbReference>